<dbReference type="AlphaFoldDB" id="A0A6P1TTW3"/>
<feature type="transmembrane region" description="Helical" evidence="1">
    <location>
        <begin position="6"/>
        <end position="28"/>
    </location>
</feature>
<organism evidence="2 3">
    <name type="scientific">Anaerocolumna sedimenticola</name>
    <dbReference type="NCBI Taxonomy" id="2696063"/>
    <lineage>
        <taxon>Bacteria</taxon>
        <taxon>Bacillati</taxon>
        <taxon>Bacillota</taxon>
        <taxon>Clostridia</taxon>
        <taxon>Lachnospirales</taxon>
        <taxon>Lachnospiraceae</taxon>
        <taxon>Anaerocolumna</taxon>
    </lineage>
</organism>
<feature type="transmembrane region" description="Helical" evidence="1">
    <location>
        <begin position="117"/>
        <end position="139"/>
    </location>
</feature>
<keyword evidence="1" id="KW-0472">Membrane</keyword>
<evidence type="ECO:0000256" key="1">
    <source>
        <dbReference type="SAM" id="Phobius"/>
    </source>
</evidence>
<evidence type="ECO:0000313" key="2">
    <source>
        <dbReference type="EMBL" id="QHQ62875.1"/>
    </source>
</evidence>
<accession>A0A6P1TTW3</accession>
<keyword evidence="3" id="KW-1185">Reference proteome</keyword>
<sequence length="674" mass="79636">MSNLQMIQLLFLILIAVFCIFSFLFFVIRKRLEERQKYTIFINGRKKKDRDYIRIWYDFFKHWGITKSYLRRLTRQFEILMPGDNRKIADAVMKILLKTWCLDLILIIFLLSRSPTFYTIALIIALLYIINNQMVYSAVDCNEIKLLKQFDKLLGDIRHNYQSHGMIDEAVYDSIESAPLPVKLHADKIYEILNSEEIEEEVSKYNENVPNRFLKTFLSLCVLMITFGDKKVENQSLFLTNIKYLKQELNIEILKRVKIKHLFSGLIFITVMPVMFLKAIENWAVFSLPEMKSYYRGAFGIITMVMIILITIASYHLINRMKENSQIENKNYIILSHFVKIRLVNRILTNIINKNYVKTLKIQDLIRKTGEPVTIKQFILKRYLFSLCAFFCCIFVSINIHHNNKIQLLTNLDNINFLSSSISEKQIHVIKAAIVKYVSQYKKKKITPDEVKNKLLAEGMIKNKQLMTMTIEEIISRVNHYQNEYYHWYELLFTLFAAVAAYYVPLLNLLFLKKLRQMNMEDEVIQFHSIILMLMHIDRMTIETILTWLENFAVIFKKSIQECMNDLQSGDLEVLEELKRKEPYEPFVKLIENLQISDRIGISRAFDEIAVERTHYQEKRKLENEIYINDKSILGKVIAFTPIAITIGLYLIIPFIVEGLAQYTGYMQQMQGIY</sequence>
<dbReference type="Proteomes" id="UP000464314">
    <property type="component" value="Chromosome"/>
</dbReference>
<reference evidence="2 3" key="1">
    <citation type="submission" date="2020-01" db="EMBL/GenBank/DDBJ databases">
        <title>Genome analysis of Anaerocolumna sp. CBA3638.</title>
        <authorList>
            <person name="Kim J."/>
            <person name="Roh S.W."/>
        </authorList>
    </citation>
    <scope>NUCLEOTIDE SEQUENCE [LARGE SCALE GENOMIC DNA]</scope>
    <source>
        <strain evidence="2 3">CBA3638</strain>
    </source>
</reference>
<feature type="transmembrane region" description="Helical" evidence="1">
    <location>
        <begin position="383"/>
        <end position="402"/>
    </location>
</feature>
<evidence type="ECO:0000313" key="3">
    <source>
        <dbReference type="Proteomes" id="UP000464314"/>
    </source>
</evidence>
<feature type="transmembrane region" description="Helical" evidence="1">
    <location>
        <begin position="262"/>
        <end position="286"/>
    </location>
</feature>
<keyword evidence="1" id="KW-1133">Transmembrane helix</keyword>
<feature type="transmembrane region" description="Helical" evidence="1">
    <location>
        <begin position="95"/>
        <end position="111"/>
    </location>
</feature>
<dbReference type="RefSeq" id="WP_161839697.1">
    <property type="nucleotide sequence ID" value="NZ_CP048000.1"/>
</dbReference>
<feature type="transmembrane region" description="Helical" evidence="1">
    <location>
        <begin position="637"/>
        <end position="657"/>
    </location>
</feature>
<keyword evidence="1" id="KW-0812">Transmembrane</keyword>
<gene>
    <name evidence="2" type="ORF">Ana3638_20555</name>
</gene>
<feature type="transmembrane region" description="Helical" evidence="1">
    <location>
        <begin position="491"/>
        <end position="512"/>
    </location>
</feature>
<name>A0A6P1TTW3_9FIRM</name>
<feature type="transmembrane region" description="Helical" evidence="1">
    <location>
        <begin position="298"/>
        <end position="318"/>
    </location>
</feature>
<dbReference type="EMBL" id="CP048000">
    <property type="protein sequence ID" value="QHQ62875.1"/>
    <property type="molecule type" value="Genomic_DNA"/>
</dbReference>
<protein>
    <submittedName>
        <fullName evidence="2">Uncharacterized protein</fullName>
    </submittedName>
</protein>
<dbReference type="KEGG" id="anr:Ana3638_20555"/>
<proteinExistence type="predicted"/>